<evidence type="ECO:0000313" key="2">
    <source>
        <dbReference type="EMBL" id="QEX18448.1"/>
    </source>
</evidence>
<evidence type="ECO:0000256" key="1">
    <source>
        <dbReference type="SAM" id="MobiDB-lite"/>
    </source>
</evidence>
<proteinExistence type="predicted"/>
<gene>
    <name evidence="2" type="ORF">FRZ44_37550</name>
</gene>
<reference evidence="2 3" key="1">
    <citation type="submission" date="2019-08" db="EMBL/GenBank/DDBJ databases">
        <title>Hyperibacter terrae gen. nov., sp. nov. and Hyperibacter viscosus sp. nov., two new members in the family Rhodospirillaceae isolated from the rhizosphere of Hypericum perforatum.</title>
        <authorList>
            <person name="Noviana Z."/>
        </authorList>
    </citation>
    <scope>NUCLEOTIDE SEQUENCE [LARGE SCALE GENOMIC DNA]</scope>
    <source>
        <strain evidence="2 3">R5913</strain>
    </source>
</reference>
<sequence length="111" mass="12097">MVDPDARSGPCKPMQGGVFRLSLWPNPLTESPLCRRRLRRWLKDRAFRARGAIRPRFLPARPALPHKTMTATAGHRSGGARPFLCRSVRIEPVTIPSALAPPGGTGHIAGA</sequence>
<organism evidence="2 3">
    <name type="scientific">Hypericibacter terrae</name>
    <dbReference type="NCBI Taxonomy" id="2602015"/>
    <lineage>
        <taxon>Bacteria</taxon>
        <taxon>Pseudomonadati</taxon>
        <taxon>Pseudomonadota</taxon>
        <taxon>Alphaproteobacteria</taxon>
        <taxon>Rhodospirillales</taxon>
        <taxon>Dongiaceae</taxon>
        <taxon>Hypericibacter</taxon>
    </lineage>
</organism>
<dbReference type="KEGG" id="htq:FRZ44_37550"/>
<accession>A0A5J6MLL8</accession>
<name>A0A5J6MLL8_9PROT</name>
<feature type="region of interest" description="Disordered" evidence="1">
    <location>
        <begin position="58"/>
        <end position="78"/>
    </location>
</feature>
<dbReference type="AlphaFoldDB" id="A0A5J6MLL8"/>
<evidence type="ECO:0000313" key="3">
    <source>
        <dbReference type="Proteomes" id="UP000326202"/>
    </source>
</evidence>
<protein>
    <submittedName>
        <fullName evidence="2">Uncharacterized protein</fullName>
    </submittedName>
</protein>
<dbReference type="Proteomes" id="UP000326202">
    <property type="component" value="Chromosome"/>
</dbReference>
<dbReference type="EMBL" id="CP042906">
    <property type="protein sequence ID" value="QEX18448.1"/>
    <property type="molecule type" value="Genomic_DNA"/>
</dbReference>
<keyword evidence="3" id="KW-1185">Reference proteome</keyword>